<organism evidence="1 2">
    <name type="scientific">Durusdinium trenchii</name>
    <dbReference type="NCBI Taxonomy" id="1381693"/>
    <lineage>
        <taxon>Eukaryota</taxon>
        <taxon>Sar</taxon>
        <taxon>Alveolata</taxon>
        <taxon>Dinophyceae</taxon>
        <taxon>Suessiales</taxon>
        <taxon>Symbiodiniaceae</taxon>
        <taxon>Durusdinium</taxon>
    </lineage>
</organism>
<comment type="caution">
    <text evidence="1">The sequence shown here is derived from an EMBL/GenBank/DDBJ whole genome shotgun (WGS) entry which is preliminary data.</text>
</comment>
<accession>A0ABP0K0N6</accession>
<reference evidence="1 2" key="1">
    <citation type="submission" date="2024-02" db="EMBL/GenBank/DDBJ databases">
        <authorList>
            <person name="Chen Y."/>
            <person name="Shah S."/>
            <person name="Dougan E. K."/>
            <person name="Thang M."/>
            <person name="Chan C."/>
        </authorList>
    </citation>
    <scope>NUCLEOTIDE SEQUENCE [LARGE SCALE GENOMIC DNA]</scope>
</reference>
<dbReference type="EMBL" id="CAXAMN010007091">
    <property type="protein sequence ID" value="CAK9020321.1"/>
    <property type="molecule type" value="Genomic_DNA"/>
</dbReference>
<protein>
    <submittedName>
        <fullName evidence="1">Uncharacterized protein</fullName>
    </submittedName>
</protein>
<evidence type="ECO:0000313" key="2">
    <source>
        <dbReference type="Proteomes" id="UP001642484"/>
    </source>
</evidence>
<proteinExistence type="predicted"/>
<gene>
    <name evidence="1" type="ORF">CCMP2556_LOCUS14015</name>
</gene>
<keyword evidence="2" id="KW-1185">Reference proteome</keyword>
<dbReference type="Proteomes" id="UP001642484">
    <property type="component" value="Unassembled WGS sequence"/>
</dbReference>
<evidence type="ECO:0000313" key="1">
    <source>
        <dbReference type="EMBL" id="CAK9020321.1"/>
    </source>
</evidence>
<name>A0ABP0K0N6_9DINO</name>
<sequence length="114" mass="12194">MRVDPQDYECSMNRNCSIEVRGLFMAATDVLLETGGLFDCGTVVPQEADVVGGVAFQQNFFTAQVNATGDPNASQLFALISFTAPGQPQLCYCSTYDGDPSALNDQIRGPCNDA</sequence>
<feature type="non-terminal residue" evidence="1">
    <location>
        <position position="114"/>
    </location>
</feature>